<proteinExistence type="predicted"/>
<dbReference type="Proteomes" id="UP000075883">
    <property type="component" value="Unassembled WGS sequence"/>
</dbReference>
<dbReference type="AlphaFoldDB" id="A0A182MRR7"/>
<dbReference type="VEuPathDB" id="VectorBase:ACUA024694"/>
<name>A0A182MRR7_9DIPT</name>
<dbReference type="EMBL" id="AXCM01001247">
    <property type="status" value="NOT_ANNOTATED_CDS"/>
    <property type="molecule type" value="Genomic_DNA"/>
</dbReference>
<evidence type="ECO:0000313" key="1">
    <source>
        <dbReference type="EnsemblMetazoa" id="ACUA024694-PA"/>
    </source>
</evidence>
<keyword evidence="2" id="KW-1185">Reference proteome</keyword>
<accession>A0A182MRR7</accession>
<reference evidence="1" key="2">
    <citation type="submission" date="2020-05" db="UniProtKB">
        <authorList>
            <consortium name="EnsemblMetazoa"/>
        </authorList>
    </citation>
    <scope>IDENTIFICATION</scope>
    <source>
        <strain evidence="1">A-37</strain>
    </source>
</reference>
<evidence type="ECO:0000313" key="2">
    <source>
        <dbReference type="Proteomes" id="UP000075883"/>
    </source>
</evidence>
<sequence>MSSTNDYNSRKRFAFDIDMEIEAETTSKLKAGTYEGATPNSATLRSKIHDIIWGGMKVGSVVSRTTQAFLRELFGQGPVLNGIPTIQLKQRSGYLIAFKVIPLKARHGGDALNMGPTGGLCAVSMRTRSKLDTGTLESLYVTHGISCGFTEARRWCYHGEMLTVAGSCPHFEFSLKISIQAVEG</sequence>
<protein>
    <submittedName>
        <fullName evidence="1">Uncharacterized protein</fullName>
    </submittedName>
</protein>
<organism evidence="1 2">
    <name type="scientific">Anopheles culicifacies</name>
    <dbReference type="NCBI Taxonomy" id="139723"/>
    <lineage>
        <taxon>Eukaryota</taxon>
        <taxon>Metazoa</taxon>
        <taxon>Ecdysozoa</taxon>
        <taxon>Arthropoda</taxon>
        <taxon>Hexapoda</taxon>
        <taxon>Insecta</taxon>
        <taxon>Pterygota</taxon>
        <taxon>Neoptera</taxon>
        <taxon>Endopterygota</taxon>
        <taxon>Diptera</taxon>
        <taxon>Nematocera</taxon>
        <taxon>Culicoidea</taxon>
        <taxon>Culicidae</taxon>
        <taxon>Anophelinae</taxon>
        <taxon>Anopheles</taxon>
        <taxon>culicifacies species complex</taxon>
    </lineage>
</organism>
<reference evidence="2" key="1">
    <citation type="submission" date="2013-09" db="EMBL/GenBank/DDBJ databases">
        <title>The Genome Sequence of Anopheles culicifacies species A.</title>
        <authorList>
            <consortium name="The Broad Institute Genomics Platform"/>
            <person name="Neafsey D.E."/>
            <person name="Besansky N."/>
            <person name="Howell P."/>
            <person name="Walton C."/>
            <person name="Young S.K."/>
            <person name="Zeng Q."/>
            <person name="Gargeya S."/>
            <person name="Fitzgerald M."/>
            <person name="Haas B."/>
            <person name="Abouelleil A."/>
            <person name="Allen A.W."/>
            <person name="Alvarado L."/>
            <person name="Arachchi H.M."/>
            <person name="Berlin A.M."/>
            <person name="Chapman S.B."/>
            <person name="Gainer-Dewar J."/>
            <person name="Goldberg J."/>
            <person name="Griggs A."/>
            <person name="Gujja S."/>
            <person name="Hansen M."/>
            <person name="Howarth C."/>
            <person name="Imamovic A."/>
            <person name="Ireland A."/>
            <person name="Larimer J."/>
            <person name="McCowan C."/>
            <person name="Murphy C."/>
            <person name="Pearson M."/>
            <person name="Poon T.W."/>
            <person name="Priest M."/>
            <person name="Roberts A."/>
            <person name="Saif S."/>
            <person name="Shea T."/>
            <person name="Sisk P."/>
            <person name="Sykes S."/>
            <person name="Wortman J."/>
            <person name="Nusbaum C."/>
            <person name="Birren B."/>
        </authorList>
    </citation>
    <scope>NUCLEOTIDE SEQUENCE [LARGE SCALE GENOMIC DNA]</scope>
    <source>
        <strain evidence="2">A-37</strain>
    </source>
</reference>
<dbReference type="EnsemblMetazoa" id="ACUA024694-RA">
    <property type="protein sequence ID" value="ACUA024694-PA"/>
    <property type="gene ID" value="ACUA024694"/>
</dbReference>